<dbReference type="Gene3D" id="1.10.150.60">
    <property type="entry name" value="ARID DNA-binding domain"/>
    <property type="match status" value="1"/>
</dbReference>
<name>A0A6A6KV89_HEVBR</name>
<evidence type="ECO:0000256" key="3">
    <source>
        <dbReference type="ARBA" id="ARBA00023163"/>
    </source>
</evidence>
<keyword evidence="2 6" id="KW-0238">DNA-binding</keyword>
<comment type="function">
    <text evidence="5">Binds preferentially DNA with A/T-rich content.</text>
</comment>
<dbReference type="Pfam" id="PF01388">
    <property type="entry name" value="ARID"/>
    <property type="match status" value="1"/>
</dbReference>
<evidence type="ECO:0000256" key="4">
    <source>
        <dbReference type="ARBA" id="ARBA00023242"/>
    </source>
</evidence>
<proteinExistence type="predicted"/>
<dbReference type="PROSITE" id="PS50118">
    <property type="entry name" value="HMG_BOX_2"/>
    <property type="match status" value="1"/>
</dbReference>
<dbReference type="CDD" id="cd16872">
    <property type="entry name" value="ARID_HMGB9-like"/>
    <property type="match status" value="1"/>
</dbReference>
<evidence type="ECO:0000256" key="5">
    <source>
        <dbReference type="ARBA" id="ARBA00054600"/>
    </source>
</evidence>
<dbReference type="SUPFAM" id="SSF47095">
    <property type="entry name" value="HMG-box"/>
    <property type="match status" value="1"/>
</dbReference>
<dbReference type="GO" id="GO:0003677">
    <property type="term" value="F:DNA binding"/>
    <property type="evidence" value="ECO:0007669"/>
    <property type="project" value="UniProtKB-UniRule"/>
</dbReference>
<dbReference type="FunFam" id="1.10.150.60:FF:000022">
    <property type="entry name" value="High mobility group B protein 15"/>
    <property type="match status" value="1"/>
</dbReference>
<dbReference type="InterPro" id="IPR036910">
    <property type="entry name" value="HMG_box_dom_sf"/>
</dbReference>
<dbReference type="InterPro" id="IPR036431">
    <property type="entry name" value="ARID_dom_sf"/>
</dbReference>
<dbReference type="SMART" id="SM01014">
    <property type="entry name" value="ARID"/>
    <property type="match status" value="1"/>
</dbReference>
<feature type="domain" description="ARID" evidence="9">
    <location>
        <begin position="35"/>
        <end position="126"/>
    </location>
</feature>
<dbReference type="CDD" id="cd22009">
    <property type="entry name" value="HMG-box_AtHMGB9-like"/>
    <property type="match status" value="1"/>
</dbReference>
<dbReference type="PANTHER" id="PTHR46691">
    <property type="entry name" value="HIGH MOBILITY GROUP B PROTEIN 9"/>
    <property type="match status" value="1"/>
</dbReference>
<dbReference type="Gene3D" id="1.10.30.10">
    <property type="entry name" value="High mobility group box domain"/>
    <property type="match status" value="1"/>
</dbReference>
<dbReference type="InterPro" id="IPR009071">
    <property type="entry name" value="HMG_box_dom"/>
</dbReference>
<gene>
    <name evidence="10" type="ORF">GH714_042308</name>
</gene>
<dbReference type="PROSITE" id="PS51011">
    <property type="entry name" value="ARID"/>
    <property type="match status" value="1"/>
</dbReference>
<evidence type="ECO:0000256" key="6">
    <source>
        <dbReference type="PROSITE-ProRule" id="PRU00267"/>
    </source>
</evidence>
<dbReference type="SUPFAM" id="SSF46774">
    <property type="entry name" value="ARID-like"/>
    <property type="match status" value="1"/>
</dbReference>
<organism evidence="10 11">
    <name type="scientific">Hevea brasiliensis</name>
    <name type="common">Para rubber tree</name>
    <name type="synonym">Siphonia brasiliensis</name>
    <dbReference type="NCBI Taxonomy" id="3981"/>
    <lineage>
        <taxon>Eukaryota</taxon>
        <taxon>Viridiplantae</taxon>
        <taxon>Streptophyta</taxon>
        <taxon>Embryophyta</taxon>
        <taxon>Tracheophyta</taxon>
        <taxon>Spermatophyta</taxon>
        <taxon>Magnoliopsida</taxon>
        <taxon>eudicotyledons</taxon>
        <taxon>Gunneridae</taxon>
        <taxon>Pentapetalae</taxon>
        <taxon>rosids</taxon>
        <taxon>fabids</taxon>
        <taxon>Malpighiales</taxon>
        <taxon>Euphorbiaceae</taxon>
        <taxon>Crotonoideae</taxon>
        <taxon>Micrandreae</taxon>
        <taxon>Hevea</taxon>
    </lineage>
</organism>
<keyword evidence="3" id="KW-0804">Transcription</keyword>
<evidence type="ECO:0000256" key="1">
    <source>
        <dbReference type="ARBA" id="ARBA00023015"/>
    </source>
</evidence>
<dbReference type="EMBL" id="JAAGAX010000015">
    <property type="protein sequence ID" value="KAF2291966.1"/>
    <property type="molecule type" value="Genomic_DNA"/>
</dbReference>
<evidence type="ECO:0000313" key="10">
    <source>
        <dbReference type="EMBL" id="KAF2291966.1"/>
    </source>
</evidence>
<keyword evidence="4 6" id="KW-0539">Nucleus</keyword>
<dbReference type="AlphaFoldDB" id="A0A6A6KV89"/>
<evidence type="ECO:0000259" key="9">
    <source>
        <dbReference type="PROSITE" id="PS51011"/>
    </source>
</evidence>
<keyword evidence="1" id="KW-0805">Transcription regulation</keyword>
<evidence type="ECO:0000313" key="11">
    <source>
        <dbReference type="Proteomes" id="UP000467840"/>
    </source>
</evidence>
<dbReference type="SMART" id="SM00501">
    <property type="entry name" value="BRIGHT"/>
    <property type="match status" value="1"/>
</dbReference>
<feature type="compositionally biased region" description="Basic residues" evidence="7">
    <location>
        <begin position="207"/>
        <end position="217"/>
    </location>
</feature>
<dbReference type="FunFam" id="1.10.30.10:FF:000055">
    <property type="entry name" value="High mobility group B protein 15"/>
    <property type="match status" value="1"/>
</dbReference>
<dbReference type="Pfam" id="PF00505">
    <property type="entry name" value="HMG_box"/>
    <property type="match status" value="1"/>
</dbReference>
<feature type="DNA-binding region" description="HMG box" evidence="6">
    <location>
        <begin position="225"/>
        <end position="292"/>
    </location>
</feature>
<dbReference type="SMART" id="SM00398">
    <property type="entry name" value="HMG"/>
    <property type="match status" value="1"/>
</dbReference>
<sequence length="383" mass="43195">MASTSCAKQSPVPMKEPVMSYLQYPAPLARYEDVAASPKLFMATLEKLHASMGTKFMIPIIGGRELDLHRLFVEVTSRGGLEKIIREKRWKEVTAVFNFPSTATNASFVLRKYYGSLLHHYEQLYFFKAQGWAPGSSARAASSGTSQVIGVIDGKFESGYLVTVTIGTEKLKGVIYQAPQNQSCQVPQHYNVSANNIGNAHAASGTQRRRRRKKNEIKRRDPAHPKPNRSGYNFFFAEQHARLKPLYPGKDREISRMIGELWNKLKESEKAVYQEKAIKDKERYRIEMENYRERLKTGRVISDAVPLQQWLPEQDIDMVDADMKPDETDGVDSPQTMNNNSMDTSADAAAFEPSSMEGNIGDQRVEMVGNVGDENLENMVVET</sequence>
<evidence type="ECO:0000256" key="2">
    <source>
        <dbReference type="ARBA" id="ARBA00023125"/>
    </source>
</evidence>
<feature type="domain" description="HMG box" evidence="8">
    <location>
        <begin position="225"/>
        <end position="292"/>
    </location>
</feature>
<accession>A0A6A6KV89</accession>
<evidence type="ECO:0000256" key="7">
    <source>
        <dbReference type="SAM" id="MobiDB-lite"/>
    </source>
</evidence>
<reference evidence="10 11" key="1">
    <citation type="journal article" date="2020" name="Mol. Plant">
        <title>The Chromosome-Based Rubber Tree Genome Provides New Insights into Spurge Genome Evolution and Rubber Biosynthesis.</title>
        <authorList>
            <person name="Liu J."/>
            <person name="Shi C."/>
            <person name="Shi C.C."/>
            <person name="Li W."/>
            <person name="Zhang Q.J."/>
            <person name="Zhang Y."/>
            <person name="Li K."/>
            <person name="Lu H.F."/>
            <person name="Shi C."/>
            <person name="Zhu S.T."/>
            <person name="Xiao Z.Y."/>
            <person name="Nan H."/>
            <person name="Yue Y."/>
            <person name="Zhu X.G."/>
            <person name="Wu Y."/>
            <person name="Hong X.N."/>
            <person name="Fan G.Y."/>
            <person name="Tong Y."/>
            <person name="Zhang D."/>
            <person name="Mao C.L."/>
            <person name="Liu Y.L."/>
            <person name="Hao S.J."/>
            <person name="Liu W.Q."/>
            <person name="Lv M.Q."/>
            <person name="Zhang H.B."/>
            <person name="Liu Y."/>
            <person name="Hu-Tang G.R."/>
            <person name="Wang J.P."/>
            <person name="Wang J.H."/>
            <person name="Sun Y.H."/>
            <person name="Ni S.B."/>
            <person name="Chen W.B."/>
            <person name="Zhang X.C."/>
            <person name="Jiao Y.N."/>
            <person name="Eichler E.E."/>
            <person name="Li G.H."/>
            <person name="Liu X."/>
            <person name="Gao L.Z."/>
        </authorList>
    </citation>
    <scope>NUCLEOTIDE SEQUENCE [LARGE SCALE GENOMIC DNA]</scope>
    <source>
        <strain evidence="11">cv. GT1</strain>
        <tissue evidence="10">Leaf</tissue>
    </source>
</reference>
<dbReference type="InterPro" id="IPR045303">
    <property type="entry name" value="ARID_HMGB9-like"/>
</dbReference>
<evidence type="ECO:0008006" key="12">
    <source>
        <dbReference type="Google" id="ProtNLM"/>
    </source>
</evidence>
<dbReference type="Proteomes" id="UP000467840">
    <property type="component" value="Chromosome 2"/>
</dbReference>
<feature type="region of interest" description="Disordered" evidence="7">
    <location>
        <begin position="198"/>
        <end position="231"/>
    </location>
</feature>
<protein>
    <recommendedName>
        <fullName evidence="12">HMG box domain-containing protein</fullName>
    </recommendedName>
</protein>
<keyword evidence="11" id="KW-1185">Reference proteome</keyword>
<comment type="caution">
    <text evidence="10">The sequence shown here is derived from an EMBL/GenBank/DDBJ whole genome shotgun (WGS) entry which is preliminary data.</text>
</comment>
<evidence type="ECO:0000259" key="8">
    <source>
        <dbReference type="PROSITE" id="PS50118"/>
    </source>
</evidence>
<dbReference type="GO" id="GO:0005634">
    <property type="term" value="C:nucleus"/>
    <property type="evidence" value="ECO:0007669"/>
    <property type="project" value="UniProtKB-UniRule"/>
</dbReference>
<dbReference type="InterPro" id="IPR001606">
    <property type="entry name" value="ARID_dom"/>
</dbReference>
<dbReference type="PANTHER" id="PTHR46691:SF3">
    <property type="entry name" value="HIGH MOBILITY GROUP B PROTEIN 15"/>
    <property type="match status" value="1"/>
</dbReference>